<dbReference type="PANTHER" id="PTHR21600">
    <property type="entry name" value="MITOCHONDRIAL RNA PSEUDOURIDINE SYNTHASE"/>
    <property type="match status" value="1"/>
</dbReference>
<dbReference type="InterPro" id="IPR006225">
    <property type="entry name" value="PsdUridine_synth_RluC/D"/>
</dbReference>
<accession>A0ABT1NA03</accession>
<dbReference type="InterPro" id="IPR036986">
    <property type="entry name" value="S4_RNA-bd_sf"/>
</dbReference>
<dbReference type="InterPro" id="IPR006145">
    <property type="entry name" value="PsdUridine_synth_RsuA/RluA"/>
</dbReference>
<dbReference type="InterPro" id="IPR002942">
    <property type="entry name" value="S4_RNA-bd"/>
</dbReference>
<feature type="domain" description="RNA-binding S4" evidence="6">
    <location>
        <begin position="15"/>
        <end position="79"/>
    </location>
</feature>
<protein>
    <recommendedName>
        <fullName evidence="5">Pseudouridine synthase</fullName>
        <ecNumber evidence="5">5.4.99.-</ecNumber>
    </recommendedName>
</protein>
<dbReference type="EMBL" id="JAJEKE010000001">
    <property type="protein sequence ID" value="MCQ1528080.1"/>
    <property type="molecule type" value="Genomic_DNA"/>
</dbReference>
<keyword evidence="4" id="KW-0694">RNA-binding</keyword>
<dbReference type="Pfam" id="PF01479">
    <property type="entry name" value="S4"/>
    <property type="match status" value="1"/>
</dbReference>
<reference evidence="7 8" key="1">
    <citation type="submission" date="2021-10" db="EMBL/GenBank/DDBJ databases">
        <title>Lutispora strain m25 sp. nov., a thermophilic, non-spore-forming bacterium isolated from a lab-scale methanogenic bioreactor digesting anaerobic sludge.</title>
        <authorList>
            <person name="El Houari A."/>
            <person name="Mcdonald J."/>
        </authorList>
    </citation>
    <scope>NUCLEOTIDE SEQUENCE [LARGE SCALE GENOMIC DNA]</scope>
    <source>
        <strain evidence="8">m25</strain>
    </source>
</reference>
<dbReference type="CDD" id="cd00165">
    <property type="entry name" value="S4"/>
    <property type="match status" value="1"/>
</dbReference>
<evidence type="ECO:0000313" key="8">
    <source>
        <dbReference type="Proteomes" id="UP001651880"/>
    </source>
</evidence>
<evidence type="ECO:0000313" key="7">
    <source>
        <dbReference type="EMBL" id="MCQ1528080.1"/>
    </source>
</evidence>
<evidence type="ECO:0000256" key="5">
    <source>
        <dbReference type="RuleBase" id="RU362028"/>
    </source>
</evidence>
<dbReference type="EC" id="5.4.99.-" evidence="5"/>
<comment type="catalytic activity">
    <reaction evidence="1 5">
        <text>a uridine in RNA = a pseudouridine in RNA</text>
        <dbReference type="Rhea" id="RHEA:48348"/>
        <dbReference type="Rhea" id="RHEA-COMP:12068"/>
        <dbReference type="Rhea" id="RHEA-COMP:12069"/>
        <dbReference type="ChEBI" id="CHEBI:65314"/>
        <dbReference type="ChEBI" id="CHEBI:65315"/>
    </reaction>
</comment>
<dbReference type="InterPro" id="IPR006224">
    <property type="entry name" value="PsdUridine_synth_RluA-like_CS"/>
</dbReference>
<evidence type="ECO:0000256" key="4">
    <source>
        <dbReference type="PROSITE-ProRule" id="PRU00182"/>
    </source>
</evidence>
<keyword evidence="8" id="KW-1185">Reference proteome</keyword>
<comment type="similarity">
    <text evidence="2 5">Belongs to the pseudouridine synthase RluA family.</text>
</comment>
<evidence type="ECO:0000256" key="2">
    <source>
        <dbReference type="ARBA" id="ARBA00010876"/>
    </source>
</evidence>
<dbReference type="Gene3D" id="3.30.2350.10">
    <property type="entry name" value="Pseudouridine synthase"/>
    <property type="match status" value="1"/>
</dbReference>
<dbReference type="SMART" id="SM00363">
    <property type="entry name" value="S4"/>
    <property type="match status" value="1"/>
</dbReference>
<organism evidence="7 8">
    <name type="scientific">Lutispora saccharofermentans</name>
    <dbReference type="NCBI Taxonomy" id="3024236"/>
    <lineage>
        <taxon>Bacteria</taxon>
        <taxon>Bacillati</taxon>
        <taxon>Bacillota</taxon>
        <taxon>Clostridia</taxon>
        <taxon>Lutisporales</taxon>
        <taxon>Lutisporaceae</taxon>
        <taxon>Lutispora</taxon>
    </lineage>
</organism>
<dbReference type="RefSeq" id="WP_255225586.1">
    <property type="nucleotide sequence ID" value="NZ_JAJEKE010000001.1"/>
</dbReference>
<dbReference type="PROSITE" id="PS50889">
    <property type="entry name" value="S4"/>
    <property type="match status" value="1"/>
</dbReference>
<evidence type="ECO:0000256" key="1">
    <source>
        <dbReference type="ARBA" id="ARBA00000073"/>
    </source>
</evidence>
<dbReference type="InterPro" id="IPR020103">
    <property type="entry name" value="PsdUridine_synth_cat_dom_sf"/>
</dbReference>
<dbReference type="SUPFAM" id="SSF55120">
    <property type="entry name" value="Pseudouridine synthase"/>
    <property type="match status" value="1"/>
</dbReference>
<dbReference type="Proteomes" id="UP001651880">
    <property type="component" value="Unassembled WGS sequence"/>
</dbReference>
<sequence length="305" mass="34438">MNTINLEALDIDKDKRLDVFLAERVEGHSRTYIKKLIEDGLVLVGEKTKKANYKLNAGDNVLIILPDPVNLEVKAEDIDIDVIYEDDDLLVINKPQGMVVHPAHGNYSGTLVNGLLNRCEGLSGINGVIRPGIVHRIDKDTSGLIVVAKTNEAHMNLSRQLKEHSINRKYIALLEGRLKEERGIVDAPIGRDPKDRKRMAVVSKNGKRAVTHYKAIEFFQANTLIEASLETGRTHQIRVHMAYLGHPVVGDPVYGYKKQRFKLKGQMLHAKILGFMHPRTGEYMEFTAPLPEYFINILEKLKHNI</sequence>
<gene>
    <name evidence="7" type="ORF">LJD61_00745</name>
</gene>
<dbReference type="CDD" id="cd02869">
    <property type="entry name" value="PseudoU_synth_RluA_like"/>
    <property type="match status" value="1"/>
</dbReference>
<comment type="caution">
    <text evidence="7">The sequence shown here is derived from an EMBL/GenBank/DDBJ whole genome shotgun (WGS) entry which is preliminary data.</text>
</comment>
<dbReference type="Pfam" id="PF00849">
    <property type="entry name" value="PseudoU_synth_2"/>
    <property type="match status" value="1"/>
</dbReference>
<dbReference type="InterPro" id="IPR050188">
    <property type="entry name" value="RluA_PseudoU_synthase"/>
</dbReference>
<name>A0ABT1NA03_9FIRM</name>
<proteinExistence type="inferred from homology"/>
<evidence type="ECO:0000259" key="6">
    <source>
        <dbReference type="SMART" id="SM00363"/>
    </source>
</evidence>
<evidence type="ECO:0000256" key="3">
    <source>
        <dbReference type="ARBA" id="ARBA00023235"/>
    </source>
</evidence>
<dbReference type="Gene3D" id="3.10.290.10">
    <property type="entry name" value="RNA-binding S4 domain"/>
    <property type="match status" value="1"/>
</dbReference>
<comment type="function">
    <text evidence="5">Responsible for synthesis of pseudouridine from uracil.</text>
</comment>
<dbReference type="NCBIfam" id="TIGR00005">
    <property type="entry name" value="rluA_subfam"/>
    <property type="match status" value="1"/>
</dbReference>
<keyword evidence="3 5" id="KW-0413">Isomerase</keyword>
<dbReference type="PANTHER" id="PTHR21600:SF44">
    <property type="entry name" value="RIBOSOMAL LARGE SUBUNIT PSEUDOURIDINE SYNTHASE D"/>
    <property type="match status" value="1"/>
</dbReference>
<dbReference type="PROSITE" id="PS01129">
    <property type="entry name" value="PSI_RLU"/>
    <property type="match status" value="1"/>
</dbReference>
<dbReference type="SUPFAM" id="SSF55174">
    <property type="entry name" value="Alpha-L RNA-binding motif"/>
    <property type="match status" value="1"/>
</dbReference>